<accession>A0A0F9JWU4</accession>
<protein>
    <submittedName>
        <fullName evidence="1">Uncharacterized protein</fullName>
    </submittedName>
</protein>
<gene>
    <name evidence="1" type="ORF">LCGC14_1402070</name>
</gene>
<reference evidence="1" key="1">
    <citation type="journal article" date="2015" name="Nature">
        <title>Complex archaea that bridge the gap between prokaryotes and eukaryotes.</title>
        <authorList>
            <person name="Spang A."/>
            <person name="Saw J.H."/>
            <person name="Jorgensen S.L."/>
            <person name="Zaremba-Niedzwiedzka K."/>
            <person name="Martijn J."/>
            <person name="Lind A.E."/>
            <person name="van Eijk R."/>
            <person name="Schleper C."/>
            <person name="Guy L."/>
            <person name="Ettema T.J."/>
        </authorList>
    </citation>
    <scope>NUCLEOTIDE SEQUENCE</scope>
</reference>
<sequence>MAVRKSLDCYCGPDDGRCPICVVAIATRLRHDHPETLSVSMLKRRIPGITGREAMFLVEMSRGLLRDGSYVTHSPAHG</sequence>
<comment type="caution">
    <text evidence="1">The sequence shown here is derived from an EMBL/GenBank/DDBJ whole genome shotgun (WGS) entry which is preliminary data.</text>
</comment>
<proteinExistence type="predicted"/>
<evidence type="ECO:0000313" key="1">
    <source>
        <dbReference type="EMBL" id="KKM74259.1"/>
    </source>
</evidence>
<name>A0A0F9JWU4_9ZZZZ</name>
<organism evidence="1">
    <name type="scientific">marine sediment metagenome</name>
    <dbReference type="NCBI Taxonomy" id="412755"/>
    <lineage>
        <taxon>unclassified sequences</taxon>
        <taxon>metagenomes</taxon>
        <taxon>ecological metagenomes</taxon>
    </lineage>
</organism>
<dbReference type="EMBL" id="LAZR01009169">
    <property type="protein sequence ID" value="KKM74259.1"/>
    <property type="molecule type" value="Genomic_DNA"/>
</dbReference>
<dbReference type="AlphaFoldDB" id="A0A0F9JWU4"/>